<feature type="transmembrane region" description="Helical" evidence="3">
    <location>
        <begin position="570"/>
        <end position="594"/>
    </location>
</feature>
<feature type="transmembrane region" description="Helical" evidence="3">
    <location>
        <begin position="445"/>
        <end position="467"/>
    </location>
</feature>
<feature type="transmembrane region" description="Helical" evidence="3">
    <location>
        <begin position="410"/>
        <end position="433"/>
    </location>
</feature>
<accession>A0A1I7XSM1</accession>
<dbReference type="PANTHER" id="PTHR45757">
    <property type="entry name" value="PROTEIN CBG23364-RELATED"/>
    <property type="match status" value="1"/>
</dbReference>
<feature type="transmembrane region" description="Helical" evidence="3">
    <location>
        <begin position="280"/>
        <end position="306"/>
    </location>
</feature>
<feature type="domain" description="Major facilitator superfamily (MFS) profile" evidence="4">
    <location>
        <begin position="23"/>
        <end position="464"/>
    </location>
</feature>
<evidence type="ECO:0000313" key="5">
    <source>
        <dbReference type="Proteomes" id="UP000095283"/>
    </source>
</evidence>
<comment type="similarity">
    <text evidence="2">Belongs to the nematode receptor-like protein sre family.</text>
</comment>
<evidence type="ECO:0000313" key="6">
    <source>
        <dbReference type="WBParaSite" id="Hba_20820"/>
    </source>
</evidence>
<feature type="transmembrane region" description="Helical" evidence="3">
    <location>
        <begin position="74"/>
        <end position="91"/>
    </location>
</feature>
<dbReference type="Pfam" id="PF03125">
    <property type="entry name" value="Sre"/>
    <property type="match status" value="1"/>
</dbReference>
<feature type="transmembrane region" description="Helical" evidence="3">
    <location>
        <begin position="195"/>
        <end position="213"/>
    </location>
</feature>
<evidence type="ECO:0000259" key="4">
    <source>
        <dbReference type="PROSITE" id="PS50850"/>
    </source>
</evidence>
<dbReference type="GO" id="GO:0022857">
    <property type="term" value="F:transmembrane transporter activity"/>
    <property type="evidence" value="ECO:0007669"/>
    <property type="project" value="InterPro"/>
</dbReference>
<dbReference type="Gene3D" id="1.20.1250.20">
    <property type="entry name" value="MFS general substrate transporter like domains"/>
    <property type="match status" value="1"/>
</dbReference>
<evidence type="ECO:0000256" key="1">
    <source>
        <dbReference type="ARBA" id="ARBA00004141"/>
    </source>
</evidence>
<dbReference type="PANTHER" id="PTHR45757:SF18">
    <property type="entry name" value="MAJOR FACILITATOR SUPERFAMILY (MFS) PROFILE DOMAIN-CONTAINING PROTEIN"/>
    <property type="match status" value="1"/>
</dbReference>
<evidence type="ECO:0000256" key="2">
    <source>
        <dbReference type="ARBA" id="ARBA00006803"/>
    </source>
</evidence>
<dbReference type="GO" id="GO:0007606">
    <property type="term" value="P:sensory perception of chemical stimulus"/>
    <property type="evidence" value="ECO:0007669"/>
    <property type="project" value="InterPro"/>
</dbReference>
<dbReference type="PROSITE" id="PS50850">
    <property type="entry name" value="MFS"/>
    <property type="match status" value="1"/>
</dbReference>
<feature type="transmembrane region" description="Helical" evidence="3">
    <location>
        <begin position="353"/>
        <end position="373"/>
    </location>
</feature>
<keyword evidence="3" id="KW-0472">Membrane</keyword>
<dbReference type="InterPro" id="IPR011701">
    <property type="entry name" value="MFS"/>
</dbReference>
<feature type="transmembrane region" description="Helical" evidence="3">
    <location>
        <begin position="488"/>
        <end position="511"/>
    </location>
</feature>
<keyword evidence="3" id="KW-1133">Transmembrane helix</keyword>
<keyword evidence="3" id="KW-0812">Transmembrane</keyword>
<feature type="transmembrane region" description="Helical" evidence="3">
    <location>
        <begin position="523"/>
        <end position="540"/>
    </location>
</feature>
<name>A0A1I7XSM1_HETBA</name>
<proteinExistence type="inferred from homology"/>
<dbReference type="Proteomes" id="UP000095283">
    <property type="component" value="Unplaced"/>
</dbReference>
<dbReference type="GO" id="GO:0016020">
    <property type="term" value="C:membrane"/>
    <property type="evidence" value="ECO:0007669"/>
    <property type="project" value="UniProtKB-SubCell"/>
</dbReference>
<feature type="transmembrane region" description="Helical" evidence="3">
    <location>
        <begin position="606"/>
        <end position="626"/>
    </location>
</feature>
<dbReference type="AlphaFoldDB" id="A0A1I7XSM1"/>
<dbReference type="InterPro" id="IPR020846">
    <property type="entry name" value="MFS_dom"/>
</dbReference>
<dbReference type="InterPro" id="IPR036259">
    <property type="entry name" value="MFS_trans_sf"/>
</dbReference>
<protein>
    <submittedName>
        <fullName evidence="6">MFS domain-containing protein</fullName>
    </submittedName>
</protein>
<feature type="transmembrane region" description="Helical" evidence="3">
    <location>
        <begin position="327"/>
        <end position="347"/>
    </location>
</feature>
<dbReference type="InterPro" id="IPR004151">
    <property type="entry name" value="7TM_GPCR_serpentine_rcpt_Sre"/>
</dbReference>
<organism evidence="5 6">
    <name type="scientific">Heterorhabditis bacteriophora</name>
    <name type="common">Entomopathogenic nematode worm</name>
    <dbReference type="NCBI Taxonomy" id="37862"/>
    <lineage>
        <taxon>Eukaryota</taxon>
        <taxon>Metazoa</taxon>
        <taxon>Ecdysozoa</taxon>
        <taxon>Nematoda</taxon>
        <taxon>Chromadorea</taxon>
        <taxon>Rhabditida</taxon>
        <taxon>Rhabditina</taxon>
        <taxon>Rhabditomorpha</taxon>
        <taxon>Strongyloidea</taxon>
        <taxon>Heterorhabditidae</taxon>
        <taxon>Heterorhabditis</taxon>
    </lineage>
</organism>
<dbReference type="SUPFAM" id="SSF103473">
    <property type="entry name" value="MFS general substrate transporter"/>
    <property type="match status" value="1"/>
</dbReference>
<feature type="transmembrane region" description="Helical" evidence="3">
    <location>
        <begin position="162"/>
        <end position="189"/>
    </location>
</feature>
<sequence>MSTTTTLSNVESRRTVCGCAGANSLIAYNATFVPMMDKTTSPLYNGTISSDIDWASDNLAISDRRFSFGFLEKSLSFAGGFTGSLIGTFPINTLIQRFGARRVMTVIGLLSTVLTALTPIVVSTSFPLFVVLRIFSGLSISNIFPVAGMIVNEWATTQEKGLFVAVLSGYVELSALFTMPMSGFIATAVGWDSVFYLHAILCGFFTLLWAIYYRDKPYSHPFVAEKEWRKISSGKLTQSDCSVTPPRLRIFRSMVIWAVWIAVIGNFLVAQFTISYSPMYLNYVLGFAPLTAGFLTIVPLGAQLVIKLFTGLASDGMTCMSEVAKLRLFNSIALLGSGLFFIIVSISPPLGSVADVILIIIPVALLGFSSGGFPKCAVMVSRQHSPFVMSIVQVTRTIFDYCKSDLMHSLVATFLILEFCTAVAGAFLLSLAITICIKSKSFHAYFRALLVVILVVLLSFECFDLLNPFNVIFEEFAERWHFTSILKWGQIMTFEVLTVIFLLVCLERTIAVIFCHRYEKFRSVWPVVIVFAITTLFALWHRSRIMKSGYISRSLGTKYQISENMKVARLVIPIIGLGIVMKGFVALCITFYYLNPDVEQKLLFIIIYRITMNVYSIACVILLFYLHSPYYRAFCLSIRNPFCNTLSCVPSECPPVIFDIEDHEVHFDLLRRQWEDASYARQFIYSSN</sequence>
<feature type="transmembrane region" description="Helical" evidence="3">
    <location>
        <begin position="128"/>
        <end position="150"/>
    </location>
</feature>
<keyword evidence="5" id="KW-1185">Reference proteome</keyword>
<evidence type="ECO:0000256" key="3">
    <source>
        <dbReference type="SAM" id="Phobius"/>
    </source>
</evidence>
<dbReference type="WBParaSite" id="Hba_20820">
    <property type="protein sequence ID" value="Hba_20820"/>
    <property type="gene ID" value="Hba_20820"/>
</dbReference>
<feature type="transmembrane region" description="Helical" evidence="3">
    <location>
        <begin position="103"/>
        <end position="122"/>
    </location>
</feature>
<comment type="subcellular location">
    <subcellularLocation>
        <location evidence="1">Membrane</location>
        <topology evidence="1">Multi-pass membrane protein</topology>
    </subcellularLocation>
</comment>
<reference evidence="6" key="1">
    <citation type="submission" date="2016-11" db="UniProtKB">
        <authorList>
            <consortium name="WormBaseParasite"/>
        </authorList>
    </citation>
    <scope>IDENTIFICATION</scope>
</reference>
<feature type="transmembrane region" description="Helical" evidence="3">
    <location>
        <begin position="254"/>
        <end position="274"/>
    </location>
</feature>
<dbReference type="Pfam" id="PF07690">
    <property type="entry name" value="MFS_1"/>
    <property type="match status" value="1"/>
</dbReference>